<reference evidence="2" key="1">
    <citation type="submission" date="2023-03" db="EMBL/GenBank/DDBJ databases">
        <title>Massive genome expansion in bonnet fungi (Mycena s.s.) driven by repeated elements and novel gene families across ecological guilds.</title>
        <authorList>
            <consortium name="Lawrence Berkeley National Laboratory"/>
            <person name="Harder C.B."/>
            <person name="Miyauchi S."/>
            <person name="Viragh M."/>
            <person name="Kuo A."/>
            <person name="Thoen E."/>
            <person name="Andreopoulos B."/>
            <person name="Lu D."/>
            <person name="Skrede I."/>
            <person name="Drula E."/>
            <person name="Henrissat B."/>
            <person name="Morin E."/>
            <person name="Kohler A."/>
            <person name="Barry K."/>
            <person name="LaButti K."/>
            <person name="Morin E."/>
            <person name="Salamov A."/>
            <person name="Lipzen A."/>
            <person name="Mereny Z."/>
            <person name="Hegedus B."/>
            <person name="Baldrian P."/>
            <person name="Stursova M."/>
            <person name="Weitz H."/>
            <person name="Taylor A."/>
            <person name="Grigoriev I.V."/>
            <person name="Nagy L.G."/>
            <person name="Martin F."/>
            <person name="Kauserud H."/>
        </authorList>
    </citation>
    <scope>NUCLEOTIDE SEQUENCE</scope>
    <source>
        <strain evidence="2">CBHHK200</strain>
    </source>
</reference>
<proteinExistence type="predicted"/>
<dbReference type="InterPro" id="IPR021109">
    <property type="entry name" value="Peptidase_aspartic_dom_sf"/>
</dbReference>
<evidence type="ECO:0000313" key="3">
    <source>
        <dbReference type="Proteomes" id="UP001218188"/>
    </source>
</evidence>
<evidence type="ECO:0000313" key="2">
    <source>
        <dbReference type="EMBL" id="KAJ7044232.1"/>
    </source>
</evidence>
<dbReference type="AlphaFoldDB" id="A0AAD6THX3"/>
<dbReference type="Gene3D" id="2.40.70.10">
    <property type="entry name" value="Acid Proteases"/>
    <property type="match status" value="1"/>
</dbReference>
<feature type="domain" description="Peptidase A1" evidence="1">
    <location>
        <begin position="1"/>
        <end position="58"/>
    </location>
</feature>
<comment type="caution">
    <text evidence="2">The sequence shown here is derived from an EMBL/GenBank/DDBJ whole genome shotgun (WGS) entry which is preliminary data.</text>
</comment>
<organism evidence="2 3">
    <name type="scientific">Mycena alexandri</name>
    <dbReference type="NCBI Taxonomy" id="1745969"/>
    <lineage>
        <taxon>Eukaryota</taxon>
        <taxon>Fungi</taxon>
        <taxon>Dikarya</taxon>
        <taxon>Basidiomycota</taxon>
        <taxon>Agaricomycotina</taxon>
        <taxon>Agaricomycetes</taxon>
        <taxon>Agaricomycetidae</taxon>
        <taxon>Agaricales</taxon>
        <taxon>Marasmiineae</taxon>
        <taxon>Mycenaceae</taxon>
        <taxon>Mycena</taxon>
    </lineage>
</organism>
<sequence length="58" mass="6351">SCNWGGKDWSISSANLNFGQTESGSKDCVSSLAAQNLGLRTDMWLLGDAFMKNVYIVY</sequence>
<protein>
    <recommendedName>
        <fullName evidence="1">Peptidase A1 domain-containing protein</fullName>
    </recommendedName>
</protein>
<gene>
    <name evidence="2" type="ORF">C8F04DRAFT_906951</name>
</gene>
<dbReference type="Proteomes" id="UP001218188">
    <property type="component" value="Unassembled WGS sequence"/>
</dbReference>
<dbReference type="InterPro" id="IPR033121">
    <property type="entry name" value="PEPTIDASE_A1"/>
</dbReference>
<dbReference type="EMBL" id="JARJCM010000007">
    <property type="protein sequence ID" value="KAJ7044232.1"/>
    <property type="molecule type" value="Genomic_DNA"/>
</dbReference>
<name>A0AAD6THX3_9AGAR</name>
<dbReference type="SUPFAM" id="SSF50630">
    <property type="entry name" value="Acid proteases"/>
    <property type="match status" value="1"/>
</dbReference>
<feature type="non-terminal residue" evidence="2">
    <location>
        <position position="58"/>
    </location>
</feature>
<feature type="non-terminal residue" evidence="2">
    <location>
        <position position="1"/>
    </location>
</feature>
<keyword evidence="3" id="KW-1185">Reference proteome</keyword>
<dbReference type="Pfam" id="PF00026">
    <property type="entry name" value="Asp"/>
    <property type="match status" value="1"/>
</dbReference>
<dbReference type="PROSITE" id="PS51767">
    <property type="entry name" value="PEPTIDASE_A1"/>
    <property type="match status" value="1"/>
</dbReference>
<accession>A0AAD6THX3</accession>
<evidence type="ECO:0000259" key="1">
    <source>
        <dbReference type="PROSITE" id="PS51767"/>
    </source>
</evidence>